<dbReference type="EMBL" id="AKHW03005443">
    <property type="protein sequence ID" value="KYO27015.1"/>
    <property type="molecule type" value="Genomic_DNA"/>
</dbReference>
<name>A0A151MR57_ALLMI</name>
<dbReference type="AlphaFoldDB" id="A0A151MR57"/>
<proteinExistence type="predicted"/>
<dbReference type="Proteomes" id="UP000050525">
    <property type="component" value="Unassembled WGS sequence"/>
</dbReference>
<accession>A0A151MR57</accession>
<evidence type="ECO:0000313" key="2">
    <source>
        <dbReference type="Proteomes" id="UP000050525"/>
    </source>
</evidence>
<reference evidence="1 2" key="1">
    <citation type="journal article" date="2012" name="Genome Biol.">
        <title>Sequencing three crocodilian genomes to illuminate the evolution of archosaurs and amniotes.</title>
        <authorList>
            <person name="St John J.A."/>
            <person name="Braun E.L."/>
            <person name="Isberg S.R."/>
            <person name="Miles L.G."/>
            <person name="Chong A.Y."/>
            <person name="Gongora J."/>
            <person name="Dalzell P."/>
            <person name="Moran C."/>
            <person name="Bed'hom B."/>
            <person name="Abzhanov A."/>
            <person name="Burgess S.C."/>
            <person name="Cooksey A.M."/>
            <person name="Castoe T.A."/>
            <person name="Crawford N.G."/>
            <person name="Densmore L.D."/>
            <person name="Drew J.C."/>
            <person name="Edwards S.V."/>
            <person name="Faircloth B.C."/>
            <person name="Fujita M.K."/>
            <person name="Greenwold M.J."/>
            <person name="Hoffmann F.G."/>
            <person name="Howard J.M."/>
            <person name="Iguchi T."/>
            <person name="Janes D.E."/>
            <person name="Khan S.Y."/>
            <person name="Kohno S."/>
            <person name="de Koning A.J."/>
            <person name="Lance S.L."/>
            <person name="McCarthy F.M."/>
            <person name="McCormack J.E."/>
            <person name="Merchant M.E."/>
            <person name="Peterson D.G."/>
            <person name="Pollock D.D."/>
            <person name="Pourmand N."/>
            <person name="Raney B.J."/>
            <person name="Roessler K.A."/>
            <person name="Sanford J.R."/>
            <person name="Sawyer R.H."/>
            <person name="Schmidt C.J."/>
            <person name="Triplett E.W."/>
            <person name="Tuberville T.D."/>
            <person name="Venegas-Anaya M."/>
            <person name="Howard J.T."/>
            <person name="Jarvis E.D."/>
            <person name="Guillette L.J.Jr."/>
            <person name="Glenn T.C."/>
            <person name="Green R.E."/>
            <person name="Ray D.A."/>
        </authorList>
    </citation>
    <scope>NUCLEOTIDE SEQUENCE [LARGE SCALE GENOMIC DNA]</scope>
    <source>
        <strain evidence="1">KSC_2009_1</strain>
    </source>
</reference>
<organism evidence="1 2">
    <name type="scientific">Alligator mississippiensis</name>
    <name type="common">American alligator</name>
    <dbReference type="NCBI Taxonomy" id="8496"/>
    <lineage>
        <taxon>Eukaryota</taxon>
        <taxon>Metazoa</taxon>
        <taxon>Chordata</taxon>
        <taxon>Craniata</taxon>
        <taxon>Vertebrata</taxon>
        <taxon>Euteleostomi</taxon>
        <taxon>Archelosauria</taxon>
        <taxon>Archosauria</taxon>
        <taxon>Crocodylia</taxon>
        <taxon>Alligatoridae</taxon>
        <taxon>Alligatorinae</taxon>
        <taxon>Alligator</taxon>
    </lineage>
</organism>
<sequence length="126" mass="14192">MFGFLLNHLKLSKQQLRILGDEVYKGTVQRPGGDKASTAARSRDPSSTKLQHIQVNAAMAAYLGRFGSIWFFCAEFLNRRGLGSATKPSGVSRIPGIECKVQRRLRNCRGTPKIKMFFDVINERFE</sequence>
<evidence type="ECO:0000313" key="1">
    <source>
        <dbReference type="EMBL" id="KYO27015.1"/>
    </source>
</evidence>
<protein>
    <submittedName>
        <fullName evidence="1">Uncharacterized protein</fullName>
    </submittedName>
</protein>
<gene>
    <name evidence="1" type="ORF">Y1Q_0006552</name>
</gene>
<keyword evidence="2" id="KW-1185">Reference proteome</keyword>
<comment type="caution">
    <text evidence="1">The sequence shown here is derived from an EMBL/GenBank/DDBJ whole genome shotgun (WGS) entry which is preliminary data.</text>
</comment>